<keyword evidence="9" id="KW-0496">Mitochondrion</keyword>
<evidence type="ECO:0000256" key="3">
    <source>
        <dbReference type="ARBA" id="ARBA00016960"/>
    </source>
</evidence>
<feature type="domain" description="F1F0-ATP synthase subunit delta C-terminal" evidence="16">
    <location>
        <begin position="135"/>
        <end position="175"/>
    </location>
</feature>
<evidence type="ECO:0000256" key="8">
    <source>
        <dbReference type="ARBA" id="ARBA00023065"/>
    </source>
</evidence>
<dbReference type="CDD" id="cd12152">
    <property type="entry name" value="F1-ATPase_delta"/>
    <property type="match status" value="1"/>
</dbReference>
<feature type="coiled-coil region" evidence="14">
    <location>
        <begin position="170"/>
        <end position="234"/>
    </location>
</feature>
<evidence type="ECO:0000256" key="9">
    <source>
        <dbReference type="ARBA" id="ARBA00023128"/>
    </source>
</evidence>
<dbReference type="FunFam" id="2.60.15.10:FF:000003">
    <property type="entry name" value="ATP synthase subunit delta, mitochondrial"/>
    <property type="match status" value="1"/>
</dbReference>
<comment type="subcellular location">
    <subcellularLocation>
        <location evidence="1">Mitochondrion inner membrane</location>
    </subcellularLocation>
</comment>
<accession>A0A9N9INX5</accession>
<comment type="caution">
    <text evidence="17">The sequence shown here is derived from an EMBL/GenBank/DDBJ whole genome shotgun (WGS) entry which is preliminary data.</text>
</comment>
<keyword evidence="7" id="KW-0809">Transit peptide</keyword>
<dbReference type="Pfam" id="PF21334">
    <property type="entry name" value="ATPD_C_fung"/>
    <property type="match status" value="1"/>
</dbReference>
<evidence type="ECO:0000256" key="12">
    <source>
        <dbReference type="ARBA" id="ARBA00023310"/>
    </source>
</evidence>
<evidence type="ECO:0000259" key="16">
    <source>
        <dbReference type="Pfam" id="PF21334"/>
    </source>
</evidence>
<evidence type="ECO:0000256" key="2">
    <source>
        <dbReference type="ARBA" id="ARBA00005712"/>
    </source>
</evidence>
<evidence type="ECO:0000313" key="17">
    <source>
        <dbReference type="EMBL" id="CAG8742642.1"/>
    </source>
</evidence>
<dbReference type="InterPro" id="IPR048938">
    <property type="entry name" value="ATPD_C_fung"/>
</dbReference>
<evidence type="ECO:0000259" key="15">
    <source>
        <dbReference type="Pfam" id="PF02823"/>
    </source>
</evidence>
<dbReference type="PANTHER" id="PTHR13822">
    <property type="entry name" value="ATP SYNTHASE DELTA/EPSILON CHAIN"/>
    <property type="match status" value="1"/>
</dbReference>
<keyword evidence="14" id="KW-0175">Coiled coil</keyword>
<dbReference type="Pfam" id="PF02823">
    <property type="entry name" value="ATP-synt_DE_N"/>
    <property type="match status" value="1"/>
</dbReference>
<gene>
    <name evidence="17" type="ORF">DERYTH_LOCUS16145</name>
</gene>
<dbReference type="SUPFAM" id="SSF51344">
    <property type="entry name" value="Epsilon subunit of F1F0-ATP synthase N-terminal domain"/>
    <property type="match status" value="1"/>
</dbReference>
<keyword evidence="12" id="KW-0066">ATP synthesis</keyword>
<protein>
    <recommendedName>
        <fullName evidence="3">ATP synthase subunit delta, mitochondrial</fullName>
    </recommendedName>
    <alternativeName>
        <fullName evidence="13">F-ATPase delta subunit</fullName>
    </alternativeName>
</protein>
<evidence type="ECO:0000313" key="18">
    <source>
        <dbReference type="Proteomes" id="UP000789405"/>
    </source>
</evidence>
<dbReference type="Proteomes" id="UP000789405">
    <property type="component" value="Unassembled WGS sequence"/>
</dbReference>
<keyword evidence="10" id="KW-0472">Membrane</keyword>
<evidence type="ECO:0000256" key="10">
    <source>
        <dbReference type="ARBA" id="ARBA00023136"/>
    </source>
</evidence>
<dbReference type="InterPro" id="IPR001469">
    <property type="entry name" value="ATP_synth_F1_dsu/esu"/>
</dbReference>
<keyword evidence="6" id="KW-0999">Mitochondrion inner membrane</keyword>
<keyword evidence="8" id="KW-0406">Ion transport</keyword>
<evidence type="ECO:0000256" key="11">
    <source>
        <dbReference type="ARBA" id="ARBA00023196"/>
    </source>
</evidence>
<dbReference type="GO" id="GO:0045259">
    <property type="term" value="C:proton-transporting ATP synthase complex"/>
    <property type="evidence" value="ECO:0007669"/>
    <property type="project" value="UniProtKB-KW"/>
</dbReference>
<dbReference type="AlphaFoldDB" id="A0A9N9INX5"/>
<feature type="non-terminal residue" evidence="17">
    <location>
        <position position="245"/>
    </location>
</feature>
<dbReference type="GO" id="GO:0046933">
    <property type="term" value="F:proton-transporting ATP synthase activity, rotational mechanism"/>
    <property type="evidence" value="ECO:0007669"/>
    <property type="project" value="InterPro"/>
</dbReference>
<keyword evidence="11" id="KW-0139">CF(1)</keyword>
<evidence type="ECO:0000256" key="13">
    <source>
        <dbReference type="ARBA" id="ARBA00031669"/>
    </source>
</evidence>
<dbReference type="Gene3D" id="6.10.140.880">
    <property type="match status" value="1"/>
</dbReference>
<dbReference type="InterPro" id="IPR036771">
    <property type="entry name" value="ATPsynth_dsu/esu_N"/>
</dbReference>
<evidence type="ECO:0000256" key="1">
    <source>
        <dbReference type="ARBA" id="ARBA00004273"/>
    </source>
</evidence>
<dbReference type="PANTHER" id="PTHR13822:SF7">
    <property type="entry name" value="ATP SYNTHASE SUBUNIT DELTA, MITOCHONDRIAL"/>
    <property type="match status" value="1"/>
</dbReference>
<name>A0A9N9INX5_9GLOM</name>
<comment type="similarity">
    <text evidence="2">Belongs to the ATPase epsilon chain family.</text>
</comment>
<evidence type="ECO:0000256" key="14">
    <source>
        <dbReference type="SAM" id="Coils"/>
    </source>
</evidence>
<keyword evidence="4" id="KW-0813">Transport</keyword>
<evidence type="ECO:0000256" key="4">
    <source>
        <dbReference type="ARBA" id="ARBA00022448"/>
    </source>
</evidence>
<evidence type="ECO:0000256" key="6">
    <source>
        <dbReference type="ARBA" id="ARBA00022792"/>
    </source>
</evidence>
<keyword evidence="5" id="KW-0375">Hydrogen ion transport</keyword>
<dbReference type="OrthoDB" id="270171at2759"/>
<dbReference type="InterPro" id="IPR020546">
    <property type="entry name" value="ATP_synth_F1_dsu/esu_N"/>
</dbReference>
<reference evidence="17" key="1">
    <citation type="submission" date="2021-06" db="EMBL/GenBank/DDBJ databases">
        <authorList>
            <person name="Kallberg Y."/>
            <person name="Tangrot J."/>
            <person name="Rosling A."/>
        </authorList>
    </citation>
    <scope>NUCLEOTIDE SEQUENCE</scope>
    <source>
        <strain evidence="17">MA453B</strain>
    </source>
</reference>
<keyword evidence="18" id="KW-1185">Reference proteome</keyword>
<feature type="domain" description="ATP synthase F1 complex delta/epsilon subunit N-terminal" evidence="15">
    <location>
        <begin position="38"/>
        <end position="119"/>
    </location>
</feature>
<dbReference type="Gene3D" id="2.60.15.10">
    <property type="entry name" value="F0F1 ATP synthase delta/epsilon subunit, N-terminal"/>
    <property type="match status" value="1"/>
</dbReference>
<organism evidence="17 18">
    <name type="scientific">Dentiscutata erythropus</name>
    <dbReference type="NCBI Taxonomy" id="1348616"/>
    <lineage>
        <taxon>Eukaryota</taxon>
        <taxon>Fungi</taxon>
        <taxon>Fungi incertae sedis</taxon>
        <taxon>Mucoromycota</taxon>
        <taxon>Glomeromycotina</taxon>
        <taxon>Glomeromycetes</taxon>
        <taxon>Diversisporales</taxon>
        <taxon>Gigasporaceae</taxon>
        <taxon>Dentiscutata</taxon>
    </lineage>
</organism>
<dbReference type="GO" id="GO:0005743">
    <property type="term" value="C:mitochondrial inner membrane"/>
    <property type="evidence" value="ECO:0007669"/>
    <property type="project" value="UniProtKB-SubCell"/>
</dbReference>
<evidence type="ECO:0000256" key="5">
    <source>
        <dbReference type="ARBA" id="ARBA00022781"/>
    </source>
</evidence>
<proteinExistence type="inferred from homology"/>
<dbReference type="EMBL" id="CAJVPY010013780">
    <property type="protein sequence ID" value="CAG8742642.1"/>
    <property type="molecule type" value="Genomic_DNA"/>
</dbReference>
<evidence type="ECO:0000256" key="7">
    <source>
        <dbReference type="ARBA" id="ARBA00022946"/>
    </source>
</evidence>
<sequence length="245" mass="27499">ARAPGNSIAFIAPFNLDYQDISKSRWYATEASGSTSGLRLSFVLPHQSIYKGVEVQQVNIAATSGDMGILASHVPSIEQLKPGVVEVIENANTTKKFFGETNDYNMYLVSGGFAIINPNSSLDINAVEAFPLEEFSPEAIRTNLAEAQRAVTSGSSEEERNIARVEVEVLESLQTLVEKKEKEKFDLLQRKEREKQNLIRRIEAEKLALARQLIEEKEMEKREIIETKESEKRELIEKLVDTSIP</sequence>
<dbReference type="HAMAP" id="MF_00530">
    <property type="entry name" value="ATP_synth_epsil_bac"/>
    <property type="match status" value="1"/>
</dbReference>